<evidence type="ECO:0000256" key="1">
    <source>
        <dbReference type="ARBA" id="ARBA00004123"/>
    </source>
</evidence>
<dbReference type="Gene3D" id="4.10.240.10">
    <property type="entry name" value="Zn(2)-C6 fungal-type DNA-binding domain"/>
    <property type="match status" value="1"/>
</dbReference>
<keyword evidence="6" id="KW-1185">Reference proteome</keyword>
<dbReference type="CDD" id="cd12148">
    <property type="entry name" value="fungal_TF_MHR"/>
    <property type="match status" value="1"/>
</dbReference>
<dbReference type="Proteomes" id="UP000028545">
    <property type="component" value="Unassembled WGS sequence"/>
</dbReference>
<dbReference type="OMA" id="HNGASTM"/>
<dbReference type="PANTHER" id="PTHR31001:SF87">
    <property type="entry name" value="COL-21"/>
    <property type="match status" value="1"/>
</dbReference>
<organism evidence="5 6">
    <name type="scientific">Pseudallescheria apiosperma</name>
    <name type="common">Scedosporium apiospermum</name>
    <dbReference type="NCBI Taxonomy" id="563466"/>
    <lineage>
        <taxon>Eukaryota</taxon>
        <taxon>Fungi</taxon>
        <taxon>Dikarya</taxon>
        <taxon>Ascomycota</taxon>
        <taxon>Pezizomycotina</taxon>
        <taxon>Sordariomycetes</taxon>
        <taxon>Hypocreomycetidae</taxon>
        <taxon>Microascales</taxon>
        <taxon>Microascaceae</taxon>
        <taxon>Scedosporium</taxon>
    </lineage>
</organism>
<feature type="region of interest" description="Disordered" evidence="3">
    <location>
        <begin position="78"/>
        <end position="135"/>
    </location>
</feature>
<dbReference type="CDD" id="cd00067">
    <property type="entry name" value="GAL4"/>
    <property type="match status" value="1"/>
</dbReference>
<name>A0A084GBQ8_PSEDA</name>
<comment type="subcellular location">
    <subcellularLocation>
        <location evidence="1">Nucleus</location>
    </subcellularLocation>
</comment>
<evidence type="ECO:0000256" key="3">
    <source>
        <dbReference type="SAM" id="MobiDB-lite"/>
    </source>
</evidence>
<evidence type="ECO:0000313" key="6">
    <source>
        <dbReference type="Proteomes" id="UP000028545"/>
    </source>
</evidence>
<dbReference type="VEuPathDB" id="FungiDB:SAPIO_CDS2871"/>
<dbReference type="InterPro" id="IPR036864">
    <property type="entry name" value="Zn2-C6_fun-type_DNA-bd_sf"/>
</dbReference>
<feature type="compositionally biased region" description="Polar residues" evidence="3">
    <location>
        <begin position="123"/>
        <end position="134"/>
    </location>
</feature>
<dbReference type="HOGENOM" id="CLU_013838_0_0_1"/>
<evidence type="ECO:0000313" key="5">
    <source>
        <dbReference type="EMBL" id="KEZ44770.1"/>
    </source>
</evidence>
<gene>
    <name evidence="5" type="ORF">SAPIO_CDS2871</name>
</gene>
<dbReference type="RefSeq" id="XP_016644569.1">
    <property type="nucleotide sequence ID" value="XM_016785787.1"/>
</dbReference>
<feature type="domain" description="Zn(2)-C6 fungal-type" evidence="4">
    <location>
        <begin position="38"/>
        <end position="69"/>
    </location>
</feature>
<dbReference type="GO" id="GO:0000981">
    <property type="term" value="F:DNA-binding transcription factor activity, RNA polymerase II-specific"/>
    <property type="evidence" value="ECO:0007669"/>
    <property type="project" value="InterPro"/>
</dbReference>
<dbReference type="PROSITE" id="PS00463">
    <property type="entry name" value="ZN2_CY6_FUNGAL_1"/>
    <property type="match status" value="1"/>
</dbReference>
<dbReference type="AlphaFoldDB" id="A0A084GBQ8"/>
<dbReference type="InterPro" id="IPR001138">
    <property type="entry name" value="Zn2Cys6_DnaBD"/>
</dbReference>
<dbReference type="PROSITE" id="PS50048">
    <property type="entry name" value="ZN2_CY6_FUNGAL_2"/>
    <property type="match status" value="1"/>
</dbReference>
<protein>
    <recommendedName>
        <fullName evidence="4">Zn(2)-C6 fungal-type domain-containing protein</fullName>
    </recommendedName>
</protein>
<dbReference type="Pfam" id="PF00172">
    <property type="entry name" value="Zn_clus"/>
    <property type="match status" value="1"/>
</dbReference>
<reference evidence="5 6" key="1">
    <citation type="journal article" date="2014" name="Genome Announc.">
        <title>Draft genome sequence of the pathogenic fungus Scedosporium apiospermum.</title>
        <authorList>
            <person name="Vandeputte P."/>
            <person name="Ghamrawi S."/>
            <person name="Rechenmann M."/>
            <person name="Iltis A."/>
            <person name="Giraud S."/>
            <person name="Fleury M."/>
            <person name="Thornton C."/>
            <person name="Delhaes L."/>
            <person name="Meyer W."/>
            <person name="Papon N."/>
            <person name="Bouchara J.P."/>
        </authorList>
    </citation>
    <scope>NUCLEOTIDE SEQUENCE [LARGE SCALE GENOMIC DNA]</scope>
    <source>
        <strain evidence="5 6">IHEM 14462</strain>
    </source>
</reference>
<accession>A0A084GBQ8</accession>
<dbReference type="GO" id="GO:0005634">
    <property type="term" value="C:nucleus"/>
    <property type="evidence" value="ECO:0007669"/>
    <property type="project" value="UniProtKB-SubCell"/>
</dbReference>
<dbReference type="GO" id="GO:0008270">
    <property type="term" value="F:zinc ion binding"/>
    <property type="evidence" value="ECO:0007669"/>
    <property type="project" value="InterPro"/>
</dbReference>
<dbReference type="InterPro" id="IPR050613">
    <property type="entry name" value="Sec_Metabolite_Reg"/>
</dbReference>
<dbReference type="PANTHER" id="PTHR31001">
    <property type="entry name" value="UNCHARACTERIZED TRANSCRIPTIONAL REGULATORY PROTEIN"/>
    <property type="match status" value="1"/>
</dbReference>
<dbReference type="GeneID" id="27721943"/>
<sequence>MVAESPLGGMTGGVGSITLTETAPSRPPPKKRRRAVISCVECHRRKQKCDRELPCANCKFRNKESVCRYESSVPSLRTSTRSISPVTSTSTSDVGPARPPASARRMSKAAAMAESRDDGDAKTQASNSPSTQGSCEELRDRYKSLIRHLPAKCYIDQLVGIYFAEVNWHTHFIDPHEFMKLAERWSQIPFAVFQKTGPMSLPPKLRVFPALLFQVLATVLLVVPDDPRGPFESLKYAVTMSLRDLAIDYSETGHALLSLVGRPEVTIINVQAGMARCVLFAYLADILGSWNSLNEALTDARELGIHDDLFDPKPPSSTLRDILETEWDTHFSLILGKPPFIDPQQKRPSLPVDCVPPYDKSTCPVRLRNDDTDPPTPLTRSLWLFKLAGPLRDSNFSENVGMDCMDFARAELVGRQVVETAQKIPGYFRLESTDWRWDNHPDCPWLTSSRFCFDQWVQFHIMVLHRSYILNRSLSRTEALRAAIKLLSSQQILYQGTVTNSWRNFMLFFGTFDALILITMIYTLFPRENVRLYEDAKPQFDWTIKRYQAMQDVNPLATTVKSAVEASFRRMKRTVMSTMRAADPLSIASICTSPPIPSSPIMSDEDTPSSSRCSVPENRLCFFTRWFGNRGSAGDAGAPASPPKAGIPEQNLDISASCPVGYLVFNSGGCCVAGDTPQSTMGDDRMVRSEG</sequence>
<feature type="compositionally biased region" description="Low complexity" evidence="3">
    <location>
        <begin position="100"/>
        <end position="113"/>
    </location>
</feature>
<feature type="compositionally biased region" description="Polar residues" evidence="3">
    <location>
        <begin position="78"/>
        <end position="93"/>
    </location>
</feature>
<evidence type="ECO:0000256" key="2">
    <source>
        <dbReference type="ARBA" id="ARBA00023242"/>
    </source>
</evidence>
<evidence type="ECO:0000259" key="4">
    <source>
        <dbReference type="PROSITE" id="PS50048"/>
    </source>
</evidence>
<keyword evidence="2" id="KW-0539">Nucleus</keyword>
<dbReference type="EMBL" id="JOWA01000087">
    <property type="protein sequence ID" value="KEZ44770.1"/>
    <property type="molecule type" value="Genomic_DNA"/>
</dbReference>
<feature type="region of interest" description="Disordered" evidence="3">
    <location>
        <begin position="1"/>
        <end position="34"/>
    </location>
</feature>
<dbReference type="SUPFAM" id="SSF57701">
    <property type="entry name" value="Zn2/Cys6 DNA-binding domain"/>
    <property type="match status" value="1"/>
</dbReference>
<dbReference type="KEGG" id="sapo:SAPIO_CDS2871"/>
<dbReference type="OrthoDB" id="10263753at2759"/>
<comment type="caution">
    <text evidence="5">The sequence shown here is derived from an EMBL/GenBank/DDBJ whole genome shotgun (WGS) entry which is preliminary data.</text>
</comment>
<proteinExistence type="predicted"/>
<dbReference type="SMART" id="SM00066">
    <property type="entry name" value="GAL4"/>
    <property type="match status" value="1"/>
</dbReference>